<evidence type="ECO:0000313" key="7">
    <source>
        <dbReference type="Proteomes" id="UP000243799"/>
    </source>
</evidence>
<protein>
    <submittedName>
        <fullName evidence="6">Alcohol dehydrogenase/alcohol dehydrogenase</fullName>
    </submittedName>
</protein>
<dbReference type="Pfam" id="PF25137">
    <property type="entry name" value="ADH_Fe_C"/>
    <property type="match status" value="1"/>
</dbReference>
<dbReference type="PANTHER" id="PTHR11496:SF102">
    <property type="entry name" value="ALCOHOL DEHYDROGENASE 4"/>
    <property type="match status" value="1"/>
</dbReference>
<dbReference type="InterPro" id="IPR039697">
    <property type="entry name" value="Alcohol_dehydrogenase_Fe"/>
</dbReference>
<dbReference type="InterPro" id="IPR018211">
    <property type="entry name" value="ADH_Fe_CS"/>
</dbReference>
<keyword evidence="3" id="KW-0520">NAD</keyword>
<dbReference type="AlphaFoldDB" id="A0A1I0Y2I6"/>
<accession>A0A1I0Y2I6</accession>
<evidence type="ECO:0000259" key="4">
    <source>
        <dbReference type="Pfam" id="PF00465"/>
    </source>
</evidence>
<evidence type="ECO:0000259" key="5">
    <source>
        <dbReference type="Pfam" id="PF25137"/>
    </source>
</evidence>
<gene>
    <name evidence="6" type="ORF">SAMN05216266_104187</name>
</gene>
<organism evidence="6 7">
    <name type="scientific">Amycolatopsis marina</name>
    <dbReference type="NCBI Taxonomy" id="490629"/>
    <lineage>
        <taxon>Bacteria</taxon>
        <taxon>Bacillati</taxon>
        <taxon>Actinomycetota</taxon>
        <taxon>Actinomycetes</taxon>
        <taxon>Pseudonocardiales</taxon>
        <taxon>Pseudonocardiaceae</taxon>
        <taxon>Amycolatopsis</taxon>
    </lineage>
</organism>
<evidence type="ECO:0000256" key="3">
    <source>
        <dbReference type="ARBA" id="ARBA00023027"/>
    </source>
</evidence>
<name>A0A1I0Y2I6_9PSEU</name>
<dbReference type="SUPFAM" id="SSF56796">
    <property type="entry name" value="Dehydroquinate synthase-like"/>
    <property type="match status" value="1"/>
</dbReference>
<dbReference type="Proteomes" id="UP000243799">
    <property type="component" value="Unassembled WGS sequence"/>
</dbReference>
<dbReference type="PROSITE" id="PS00913">
    <property type="entry name" value="ADH_IRON_1"/>
    <property type="match status" value="1"/>
</dbReference>
<keyword evidence="2" id="KW-0560">Oxidoreductase</keyword>
<dbReference type="GO" id="GO:0004022">
    <property type="term" value="F:alcohol dehydrogenase (NAD+) activity"/>
    <property type="evidence" value="ECO:0007669"/>
    <property type="project" value="TreeGrafter"/>
</dbReference>
<sequence length="391" mass="40216">MNELVGPLSGTALSIEPHAHVDFGAAAVDHLPQAIAYVGHQRAFVVTDRGMRATGILDQVLRILESAGIETALYEGVESNPTTRTIDDATAQVRRFGAAAVVAVGGGSALDAAKGIALLAANRGVARDYAYTAEPPFPGLPIVAVPTTAGTGAETNGFGVIEDPVARCKVYIGHASVRPRYAILDPELTVGLPAKVTAATGMDALTHGIESLASKGANPLSVAYATEAIRLVSSSLVTAVADGSDLDARSRLIMGSHLAGLALTLSGLGLVHGIAHTITNHTGAVHGLALTAVLDEVMRRSVDVAGSPYSLVAQAMALPTSADTRSNARSAITAVRDLADDVKARLPLRDLGVDDTMIASIARGALEDVVSGNHPRLFAQAEIEEILTVSL</sequence>
<dbReference type="InterPro" id="IPR056798">
    <property type="entry name" value="ADH_Fe_C"/>
</dbReference>
<keyword evidence="7" id="KW-1185">Reference proteome</keyword>
<dbReference type="GO" id="GO:0046872">
    <property type="term" value="F:metal ion binding"/>
    <property type="evidence" value="ECO:0007669"/>
    <property type="project" value="InterPro"/>
</dbReference>
<feature type="domain" description="Alcohol dehydrogenase iron-type/glycerol dehydrogenase GldA" evidence="4">
    <location>
        <begin position="22"/>
        <end position="186"/>
    </location>
</feature>
<evidence type="ECO:0000256" key="1">
    <source>
        <dbReference type="ARBA" id="ARBA00007358"/>
    </source>
</evidence>
<dbReference type="Gene3D" id="3.40.50.1970">
    <property type="match status" value="1"/>
</dbReference>
<dbReference type="FunFam" id="3.40.50.1970:FF:000003">
    <property type="entry name" value="Alcohol dehydrogenase, iron-containing"/>
    <property type="match status" value="1"/>
</dbReference>
<dbReference type="PANTHER" id="PTHR11496">
    <property type="entry name" value="ALCOHOL DEHYDROGENASE"/>
    <property type="match status" value="1"/>
</dbReference>
<dbReference type="OrthoDB" id="323926at2"/>
<dbReference type="Gene3D" id="1.20.1090.10">
    <property type="entry name" value="Dehydroquinate synthase-like - alpha domain"/>
    <property type="match status" value="1"/>
</dbReference>
<dbReference type="RefSeq" id="WP_091671907.1">
    <property type="nucleotide sequence ID" value="NZ_FOKG01000004.1"/>
</dbReference>
<feature type="domain" description="Fe-containing alcohol dehydrogenase-like C-terminal" evidence="5">
    <location>
        <begin position="197"/>
        <end position="388"/>
    </location>
</feature>
<evidence type="ECO:0000256" key="2">
    <source>
        <dbReference type="ARBA" id="ARBA00023002"/>
    </source>
</evidence>
<dbReference type="STRING" id="490629.SAMN05216266_104187"/>
<dbReference type="Pfam" id="PF00465">
    <property type="entry name" value="Fe-ADH"/>
    <property type="match status" value="1"/>
</dbReference>
<proteinExistence type="inferred from homology"/>
<reference evidence="7" key="1">
    <citation type="submission" date="2016-10" db="EMBL/GenBank/DDBJ databases">
        <authorList>
            <person name="Varghese N."/>
            <person name="Submissions S."/>
        </authorList>
    </citation>
    <scope>NUCLEOTIDE SEQUENCE [LARGE SCALE GENOMIC DNA]</scope>
    <source>
        <strain evidence="7">CGMCC 4.3568</strain>
    </source>
</reference>
<dbReference type="EMBL" id="FOKG01000004">
    <property type="protein sequence ID" value="SFB07392.1"/>
    <property type="molecule type" value="Genomic_DNA"/>
</dbReference>
<dbReference type="InterPro" id="IPR001670">
    <property type="entry name" value="ADH_Fe/GldA"/>
</dbReference>
<comment type="similarity">
    <text evidence="1">Belongs to the iron-containing alcohol dehydrogenase family.</text>
</comment>
<dbReference type="CDD" id="cd08551">
    <property type="entry name" value="Fe-ADH"/>
    <property type="match status" value="1"/>
</dbReference>
<evidence type="ECO:0000313" key="6">
    <source>
        <dbReference type="EMBL" id="SFB07392.1"/>
    </source>
</evidence>